<dbReference type="Pfam" id="PF13568">
    <property type="entry name" value="OMP_b-brl_2"/>
    <property type="match status" value="1"/>
</dbReference>
<keyword evidence="4" id="KW-1185">Reference proteome</keyword>
<dbReference type="Proteomes" id="UP000267524">
    <property type="component" value="Unassembled WGS sequence"/>
</dbReference>
<organism evidence="3 4">
    <name type="scientific">Chryseobacterium nematophagum</name>
    <dbReference type="NCBI Taxonomy" id="2305228"/>
    <lineage>
        <taxon>Bacteria</taxon>
        <taxon>Pseudomonadati</taxon>
        <taxon>Bacteroidota</taxon>
        <taxon>Flavobacteriia</taxon>
        <taxon>Flavobacteriales</taxon>
        <taxon>Weeksellaceae</taxon>
        <taxon>Chryseobacterium group</taxon>
        <taxon>Chryseobacterium</taxon>
    </lineage>
</organism>
<dbReference type="RefSeq" id="WP_122547489.1">
    <property type="nucleotide sequence ID" value="NZ_QWIV01000014.1"/>
</dbReference>
<gene>
    <name evidence="3" type="ORF">D1632_11950</name>
</gene>
<dbReference type="InterPro" id="IPR025665">
    <property type="entry name" value="Beta-barrel_OMP_2"/>
</dbReference>
<keyword evidence="1" id="KW-0732">Signal</keyword>
<reference evidence="3 4" key="1">
    <citation type="submission" date="2018-08" db="EMBL/GenBank/DDBJ databases">
        <title>Chryseobacterium nematophagum: a novel matrix digesting pathogen of nematodes.</title>
        <authorList>
            <person name="Page A."/>
            <person name="Roberts M."/>
            <person name="Felix M.-A."/>
            <person name="Weir W."/>
        </authorList>
    </citation>
    <scope>NUCLEOTIDE SEQUENCE [LARGE SCALE GENOMIC DNA]</scope>
    <source>
        <strain evidence="3 4">JUb275</strain>
    </source>
</reference>
<dbReference type="InterPro" id="IPR011250">
    <property type="entry name" value="OMP/PagP_B-barrel"/>
</dbReference>
<dbReference type="SUPFAM" id="SSF56925">
    <property type="entry name" value="OMPA-like"/>
    <property type="match status" value="1"/>
</dbReference>
<proteinExistence type="predicted"/>
<protein>
    <submittedName>
        <fullName evidence="3">PorT family protein</fullName>
    </submittedName>
</protein>
<sequence length="219" mass="23500">MKKLLFIGVLSLLAANGNAQETKFGAKAGYSFSAVKVNEAQDDLSARSTSNKSTFYVGAFVEHKLSDKFGIQGELLYSPLGGKEEVSESLGEFNFSQKSELKFGTLLIPVSAKYFISESFSVAAGVNFGIILSAKQKTEVSGNFPEGVEVEAQDGEFDIKNKVKKLNLAPFVGVEYALENGLFFDARYNLGVSNLAKEGPGKVTNSFAQIGIGFKFGGN</sequence>
<evidence type="ECO:0000313" key="3">
    <source>
        <dbReference type="EMBL" id="RMZ58334.1"/>
    </source>
</evidence>
<dbReference type="EMBL" id="QWIV01000014">
    <property type="protein sequence ID" value="RMZ58334.1"/>
    <property type="molecule type" value="Genomic_DNA"/>
</dbReference>
<dbReference type="AlphaFoldDB" id="A0A3M7L8J1"/>
<evidence type="ECO:0000256" key="1">
    <source>
        <dbReference type="SAM" id="SignalP"/>
    </source>
</evidence>
<feature type="chain" id="PRO_5018166914" evidence="1">
    <location>
        <begin position="20"/>
        <end position="219"/>
    </location>
</feature>
<evidence type="ECO:0000313" key="4">
    <source>
        <dbReference type="Proteomes" id="UP000267524"/>
    </source>
</evidence>
<name>A0A3M7L8J1_9FLAO</name>
<feature type="domain" description="Outer membrane protein beta-barrel" evidence="2">
    <location>
        <begin position="19"/>
        <end position="195"/>
    </location>
</feature>
<accession>A0A3M7L8J1</accession>
<comment type="caution">
    <text evidence="3">The sequence shown here is derived from an EMBL/GenBank/DDBJ whole genome shotgun (WGS) entry which is preliminary data.</text>
</comment>
<dbReference type="Gene3D" id="2.40.160.60">
    <property type="entry name" value="Outer membrane protein transport protein (OMPP1/FadL/TodX)"/>
    <property type="match status" value="1"/>
</dbReference>
<evidence type="ECO:0000259" key="2">
    <source>
        <dbReference type="Pfam" id="PF13568"/>
    </source>
</evidence>
<feature type="signal peptide" evidence="1">
    <location>
        <begin position="1"/>
        <end position="19"/>
    </location>
</feature>